<feature type="domain" description="AAA+ ATPase" evidence="2">
    <location>
        <begin position="42"/>
        <end position="274"/>
    </location>
</feature>
<dbReference type="Proteomes" id="UP000001693">
    <property type="component" value="Chromosome"/>
</dbReference>
<dbReference type="InterPro" id="IPR003331">
    <property type="entry name" value="UDP_GlcNAc_Epimerase_2_dom"/>
</dbReference>
<dbReference type="InterPro" id="IPR017466">
    <property type="entry name" value="XrtA-assoc_ATPase-like"/>
</dbReference>
<organism evidence="3 4">
    <name type="scientific">Leptothrix cholodnii (strain ATCC 51168 / LMG 8142 / SP-6)</name>
    <name type="common">Leptothrix discophora (strain SP-6)</name>
    <dbReference type="NCBI Taxonomy" id="395495"/>
    <lineage>
        <taxon>Bacteria</taxon>
        <taxon>Pseudomonadati</taxon>
        <taxon>Pseudomonadota</taxon>
        <taxon>Betaproteobacteria</taxon>
        <taxon>Burkholderiales</taxon>
        <taxon>Sphaerotilaceae</taxon>
        <taxon>Leptothrix</taxon>
    </lineage>
</organism>
<dbReference type="Gene3D" id="3.40.50.300">
    <property type="entry name" value="P-loop containing nucleotide triphosphate hydrolases"/>
    <property type="match status" value="1"/>
</dbReference>
<dbReference type="InterPro" id="IPR052026">
    <property type="entry name" value="ExeA_AAA_ATPase_DNA-bind"/>
</dbReference>
<dbReference type="PANTHER" id="PTHR35894:SF1">
    <property type="entry name" value="PHOSPHORIBULOKINASE _ URIDINE KINASE FAMILY"/>
    <property type="match status" value="1"/>
</dbReference>
<dbReference type="CDD" id="cd00267">
    <property type="entry name" value="ABC_ATPase"/>
    <property type="match status" value="1"/>
</dbReference>
<protein>
    <submittedName>
        <fullName evidence="3">Secretion ATPase, PEP-CTERM locus subfamily</fullName>
    </submittedName>
</protein>
<dbReference type="AlphaFoldDB" id="B1Y3Q6"/>
<keyword evidence="1" id="KW-0413">Isomerase</keyword>
<dbReference type="InterPro" id="IPR027417">
    <property type="entry name" value="P-loop_NTPase"/>
</dbReference>
<dbReference type="GO" id="GO:0016853">
    <property type="term" value="F:isomerase activity"/>
    <property type="evidence" value="ECO:0007669"/>
    <property type="project" value="UniProtKB-KW"/>
</dbReference>
<keyword evidence="4" id="KW-1185">Reference proteome</keyword>
<name>B1Y3Q6_LEPCP</name>
<dbReference type="Pfam" id="PF02350">
    <property type="entry name" value="Epimerase_2"/>
    <property type="match status" value="1"/>
</dbReference>
<dbReference type="Pfam" id="PF13401">
    <property type="entry name" value="AAA_22"/>
    <property type="match status" value="1"/>
</dbReference>
<dbReference type="GO" id="GO:0016887">
    <property type="term" value="F:ATP hydrolysis activity"/>
    <property type="evidence" value="ECO:0007669"/>
    <property type="project" value="InterPro"/>
</dbReference>
<dbReference type="SUPFAM" id="SSF53756">
    <property type="entry name" value="UDP-Glycosyltransferase/glycogen phosphorylase"/>
    <property type="match status" value="1"/>
</dbReference>
<dbReference type="InterPro" id="IPR003593">
    <property type="entry name" value="AAA+_ATPase"/>
</dbReference>
<proteinExistence type="inferred from homology"/>
<dbReference type="InterPro" id="IPR049945">
    <property type="entry name" value="AAA_22"/>
</dbReference>
<evidence type="ECO:0000313" key="4">
    <source>
        <dbReference type="Proteomes" id="UP000001693"/>
    </source>
</evidence>
<dbReference type="eggNOG" id="COG0381">
    <property type="taxonomic scope" value="Bacteria"/>
</dbReference>
<dbReference type="SUPFAM" id="SSF52540">
    <property type="entry name" value="P-loop containing nucleoside triphosphate hydrolases"/>
    <property type="match status" value="1"/>
</dbReference>
<reference evidence="3 4" key="1">
    <citation type="submission" date="2008-03" db="EMBL/GenBank/DDBJ databases">
        <title>Complete sequence of Leptothrix cholodnii SP-6.</title>
        <authorList>
            <consortium name="US DOE Joint Genome Institute"/>
            <person name="Copeland A."/>
            <person name="Lucas S."/>
            <person name="Lapidus A."/>
            <person name="Glavina del Rio T."/>
            <person name="Dalin E."/>
            <person name="Tice H."/>
            <person name="Bruce D."/>
            <person name="Goodwin L."/>
            <person name="Pitluck S."/>
            <person name="Chertkov O."/>
            <person name="Brettin T."/>
            <person name="Detter J.C."/>
            <person name="Han C."/>
            <person name="Kuske C.R."/>
            <person name="Schmutz J."/>
            <person name="Larimer F."/>
            <person name="Land M."/>
            <person name="Hauser L."/>
            <person name="Kyrpides N."/>
            <person name="Lykidis A."/>
            <person name="Emerson D."/>
            <person name="Richardson P."/>
        </authorList>
    </citation>
    <scope>NUCLEOTIDE SEQUENCE [LARGE SCALE GENOMIC DNA]</scope>
    <source>
        <strain evidence="4">ATCC 51168 / LMG 8142 / SP-6</strain>
    </source>
</reference>
<evidence type="ECO:0000259" key="2">
    <source>
        <dbReference type="SMART" id="SM00382"/>
    </source>
</evidence>
<dbReference type="HOGENOM" id="CLU_341250_0_0_4"/>
<dbReference type="SMART" id="SM00382">
    <property type="entry name" value="AAA"/>
    <property type="match status" value="1"/>
</dbReference>
<dbReference type="NCBIfam" id="TIGR03015">
    <property type="entry name" value="pepcterm_ATPase"/>
    <property type="match status" value="1"/>
</dbReference>
<accession>B1Y3Q6</accession>
<evidence type="ECO:0000256" key="1">
    <source>
        <dbReference type="RuleBase" id="RU003513"/>
    </source>
</evidence>
<dbReference type="Gene3D" id="3.40.50.2000">
    <property type="entry name" value="Glycogen Phosphorylase B"/>
    <property type="match status" value="1"/>
</dbReference>
<dbReference type="EMBL" id="CP001013">
    <property type="protein sequence ID" value="ACB35759.1"/>
    <property type="molecule type" value="Genomic_DNA"/>
</dbReference>
<dbReference type="RefSeq" id="WP_012348506.1">
    <property type="nucleotide sequence ID" value="NC_010524.1"/>
</dbReference>
<dbReference type="eggNOG" id="COG3267">
    <property type="taxonomic scope" value="Bacteria"/>
</dbReference>
<dbReference type="STRING" id="395495.Lcho_3505"/>
<evidence type="ECO:0000313" key="3">
    <source>
        <dbReference type="EMBL" id="ACB35759.1"/>
    </source>
</evidence>
<dbReference type="OrthoDB" id="9783370at2"/>
<gene>
    <name evidence="3" type="ordered locus">Lcho_3505</name>
</gene>
<comment type="similarity">
    <text evidence="1">Belongs to the UDP-N-acetylglucosamine 2-epimerase family.</text>
</comment>
<dbReference type="PANTHER" id="PTHR35894">
    <property type="entry name" value="GENERAL SECRETION PATHWAY PROTEIN A-RELATED"/>
    <property type="match status" value="1"/>
</dbReference>
<dbReference type="KEGG" id="lch:Lcho_3505"/>
<sequence>MYESYFGFHGQPFQLNPDPAFFFNSRGHGRALAYLQYGVTQSEGFIVITGEIGAGKTTLVRMLLEGLDRQKVLPAQIVSTQLESGELLQAIITAFGIPSQGTSKAHLIATLEAFLTALAAQGRHALLIVDEAQNLDPRAVEELRMLSNFQLGNKALLQSFLVGQPELRRLLESPSMEQLRQRVTASYHLGPLGIEETQGYVQHRLKHVGWSGRPSFDEGAFDSLFRWTGGVPRRINRLCNRVLLASFLDGTDVVNEALVERTALELREEIGESDFTPSVVPQRAPAAPVVAPRTVEPEPIAAPAVDPQPESVAVPEEAAAADSTLADMAVEAAELATLTDADPLLVEPVGDDLLEDVDALLAVSARQLAVIAARVQADSALDLESVAKRVMLEQPVAPLPAIAVERTQRAGMPPRSGVVLCVADTASAALKFAALAKRMAEQAGAARMVLVNPGVKATVWPWEQMERLLPSLEIGLHLGAPAGADLERVLPLIFERFGRVLDEFNPLAVLTLGDGDALLASALCARRRHVPLIRVEAGLHHASARPSINGALLDQIADLLFASARPGVLRGLQRQGIAAERVYSIPGLLQVDALAAVWKEVSTAYGAFMRHGLPIYLGPTWSEHAGAGTPYVLCGLTFDPNDPAAIADAVSTVLSLPQTDKVVWILDRCATPALRLLLADRPELAGPVVLVEGDGPRGAEMREQMDQARVLCREVDVLPDQLSMLRGASWALLEPGQVLVDAADLLNVPTLLDINGRLVPADAIAGMVSDGDDHGADPRDAVSAWIAGIEPGTVRESLADGGGAVEVLQTHLCGWIGRQQAAVPAPVAVAA</sequence>